<sequence>MQTLTLFDVQEAALRIKPHVHRTPVLSSQTLNALCDRELWFKAEHLQKTGSFKVRGAMNAALQLENPKGLLTRSSGNHAQGVALAARTLGIPCIVVMHEDASELKKEAVRSYGATVVDAGVTHLNADQKVQELIAQTGFTFLHAYENLQVMTGQGTQALELFEQISAPDAVLVAVGGGGMISGIATVVKALWPQTLVLGVEPERANDAQQSLRKGERVTLPAAPDTIADAVRPLTPGALTFPVMQRLVDDILTVSEETILEAQTLMMRHLKQVVEPTAALPLAALLEHKDLPKRLALFVCGGNWLP</sequence>
<dbReference type="EMBL" id="BMOD01000006">
    <property type="protein sequence ID" value="GGJ33721.1"/>
    <property type="molecule type" value="Genomic_DNA"/>
</dbReference>
<evidence type="ECO:0000313" key="5">
    <source>
        <dbReference type="Proteomes" id="UP000632222"/>
    </source>
</evidence>
<protein>
    <submittedName>
        <fullName evidence="4">Serine/threonine dehydratase</fullName>
    </submittedName>
</protein>
<dbReference type="InterPro" id="IPR036052">
    <property type="entry name" value="TrpB-like_PALP_sf"/>
</dbReference>
<name>A0ABQ2CZX9_9DEIO</name>
<dbReference type="InterPro" id="IPR001926">
    <property type="entry name" value="TrpB-like_PALP"/>
</dbReference>
<dbReference type="PANTHER" id="PTHR43050:SF1">
    <property type="entry name" value="SERINE RACEMASE"/>
    <property type="match status" value="1"/>
</dbReference>
<feature type="domain" description="Tryptophan synthase beta chain-like PALP" evidence="3">
    <location>
        <begin position="16"/>
        <end position="294"/>
    </location>
</feature>
<evidence type="ECO:0000313" key="4">
    <source>
        <dbReference type="EMBL" id="GGJ33721.1"/>
    </source>
</evidence>
<reference evidence="5" key="1">
    <citation type="journal article" date="2019" name="Int. J. Syst. Evol. Microbiol.">
        <title>The Global Catalogue of Microorganisms (GCM) 10K type strain sequencing project: providing services to taxonomists for standard genome sequencing and annotation.</title>
        <authorList>
            <consortium name="The Broad Institute Genomics Platform"/>
            <consortium name="The Broad Institute Genome Sequencing Center for Infectious Disease"/>
            <person name="Wu L."/>
            <person name="Ma J."/>
        </authorList>
    </citation>
    <scope>NUCLEOTIDE SEQUENCE [LARGE SCALE GENOMIC DNA]</scope>
    <source>
        <strain evidence="5">JCM 14370</strain>
    </source>
</reference>
<evidence type="ECO:0000256" key="1">
    <source>
        <dbReference type="ARBA" id="ARBA00001933"/>
    </source>
</evidence>
<organism evidence="4 5">
    <name type="scientific">Deinococcus roseus</name>
    <dbReference type="NCBI Taxonomy" id="392414"/>
    <lineage>
        <taxon>Bacteria</taxon>
        <taxon>Thermotogati</taxon>
        <taxon>Deinococcota</taxon>
        <taxon>Deinococci</taxon>
        <taxon>Deinococcales</taxon>
        <taxon>Deinococcaceae</taxon>
        <taxon>Deinococcus</taxon>
    </lineage>
</organism>
<keyword evidence="2" id="KW-0663">Pyridoxal phosphate</keyword>
<dbReference type="SUPFAM" id="SSF53686">
    <property type="entry name" value="Tryptophan synthase beta subunit-like PLP-dependent enzymes"/>
    <property type="match status" value="1"/>
</dbReference>
<proteinExistence type="predicted"/>
<accession>A0ABQ2CZX9</accession>
<dbReference type="Gene3D" id="3.40.50.1100">
    <property type="match status" value="2"/>
</dbReference>
<evidence type="ECO:0000259" key="3">
    <source>
        <dbReference type="Pfam" id="PF00291"/>
    </source>
</evidence>
<gene>
    <name evidence="4" type="ORF">GCM10008938_20000</name>
</gene>
<dbReference type="Pfam" id="PF00291">
    <property type="entry name" value="PALP"/>
    <property type="match status" value="1"/>
</dbReference>
<dbReference type="CDD" id="cd01562">
    <property type="entry name" value="Thr-dehyd"/>
    <property type="match status" value="1"/>
</dbReference>
<keyword evidence="5" id="KW-1185">Reference proteome</keyword>
<comment type="cofactor">
    <cofactor evidence="1">
        <name>pyridoxal 5'-phosphate</name>
        <dbReference type="ChEBI" id="CHEBI:597326"/>
    </cofactor>
</comment>
<dbReference type="RefSeq" id="WP_189002552.1">
    <property type="nucleotide sequence ID" value="NZ_BMOD01000006.1"/>
</dbReference>
<evidence type="ECO:0000256" key="2">
    <source>
        <dbReference type="ARBA" id="ARBA00022898"/>
    </source>
</evidence>
<dbReference type="Proteomes" id="UP000632222">
    <property type="component" value="Unassembled WGS sequence"/>
</dbReference>
<comment type="caution">
    <text evidence="4">The sequence shown here is derived from an EMBL/GenBank/DDBJ whole genome shotgun (WGS) entry which is preliminary data.</text>
</comment>
<dbReference type="PANTHER" id="PTHR43050">
    <property type="entry name" value="SERINE / THREONINE RACEMASE FAMILY MEMBER"/>
    <property type="match status" value="1"/>
</dbReference>